<feature type="compositionally biased region" description="Basic and acidic residues" evidence="1">
    <location>
        <begin position="93"/>
        <end position="102"/>
    </location>
</feature>
<reference evidence="2 3" key="1">
    <citation type="journal article" date="2017" name="Curr. Biol.">
        <title>Genome architecture and evolution of a unichromosomal asexual nematode.</title>
        <authorList>
            <person name="Fradin H."/>
            <person name="Zegar C."/>
            <person name="Gutwein M."/>
            <person name="Lucas J."/>
            <person name="Kovtun M."/>
            <person name="Corcoran D."/>
            <person name="Baugh L.R."/>
            <person name="Kiontke K."/>
            <person name="Gunsalus K."/>
            <person name="Fitch D.H."/>
            <person name="Piano F."/>
        </authorList>
    </citation>
    <scope>NUCLEOTIDE SEQUENCE [LARGE SCALE GENOMIC DNA]</scope>
    <source>
        <strain evidence="2">PF1309</strain>
    </source>
</reference>
<keyword evidence="3" id="KW-1185">Reference proteome</keyword>
<sequence length="378" mass="44132">MAFYDDEELMLPPSSKKKKKAKDLSRMIPLRILKMSKAYIACDEYDDPSATTSSDYSTDDDRTNAFINARRHFMRMIDRAVLNLTEDDDPDDHDNHKTEEGTNFKGFYNNVANGKYRNPWIRESMPTKRLEKRLTFLIRMQLLKVGYQEYGVAFGEPVEQHLKAEESLTRFENELVDSLCKIGGFGRDVLNRTKENPVKTPLTKIQALHVFDGAIGHICQSEHCEFSYDTPNRFYRECFYQLEQAEPISEDIFRKSKNTLIKLDRNATPLVFCPVHGYFYEILHAVVHMKFNIYMNCKAKVAEIFSEFNEREKQHVVDNPNDFKAIIPYEFFENLISFCKQRYWILWAFGDHAEWKAKGNTINVFGRPGNGRVANKTS</sequence>
<evidence type="ECO:0000313" key="3">
    <source>
        <dbReference type="Proteomes" id="UP000218231"/>
    </source>
</evidence>
<dbReference type="Proteomes" id="UP000218231">
    <property type="component" value="Unassembled WGS sequence"/>
</dbReference>
<dbReference type="AlphaFoldDB" id="A0A2A2KZX8"/>
<proteinExistence type="predicted"/>
<gene>
    <name evidence="2" type="ORF">WR25_11576</name>
</gene>
<protein>
    <submittedName>
        <fullName evidence="2">Uncharacterized protein</fullName>
    </submittedName>
</protein>
<name>A0A2A2KZX8_9BILA</name>
<evidence type="ECO:0000256" key="1">
    <source>
        <dbReference type="SAM" id="MobiDB-lite"/>
    </source>
</evidence>
<accession>A0A2A2KZX8</accession>
<dbReference type="EMBL" id="LIAE01007400">
    <property type="protein sequence ID" value="PAV79561.1"/>
    <property type="molecule type" value="Genomic_DNA"/>
</dbReference>
<comment type="caution">
    <text evidence="2">The sequence shown here is derived from an EMBL/GenBank/DDBJ whole genome shotgun (WGS) entry which is preliminary data.</text>
</comment>
<evidence type="ECO:0000313" key="2">
    <source>
        <dbReference type="EMBL" id="PAV79561.1"/>
    </source>
</evidence>
<organism evidence="2 3">
    <name type="scientific">Diploscapter pachys</name>
    <dbReference type="NCBI Taxonomy" id="2018661"/>
    <lineage>
        <taxon>Eukaryota</taxon>
        <taxon>Metazoa</taxon>
        <taxon>Ecdysozoa</taxon>
        <taxon>Nematoda</taxon>
        <taxon>Chromadorea</taxon>
        <taxon>Rhabditida</taxon>
        <taxon>Rhabditina</taxon>
        <taxon>Rhabditomorpha</taxon>
        <taxon>Rhabditoidea</taxon>
        <taxon>Rhabditidae</taxon>
        <taxon>Diploscapter</taxon>
    </lineage>
</organism>
<feature type="region of interest" description="Disordered" evidence="1">
    <location>
        <begin position="85"/>
        <end position="104"/>
    </location>
</feature>